<protein>
    <submittedName>
        <fullName evidence="1">Uncharacterized protein</fullName>
    </submittedName>
</protein>
<name>A0ABU9BC54_9BURK</name>
<organism evidence="1 2">
    <name type="scientific">Pseudaquabacterium rugosum</name>
    <dbReference type="NCBI Taxonomy" id="2984194"/>
    <lineage>
        <taxon>Bacteria</taxon>
        <taxon>Pseudomonadati</taxon>
        <taxon>Pseudomonadota</taxon>
        <taxon>Betaproteobacteria</taxon>
        <taxon>Burkholderiales</taxon>
        <taxon>Sphaerotilaceae</taxon>
        <taxon>Pseudaquabacterium</taxon>
    </lineage>
</organism>
<proteinExistence type="predicted"/>
<sequence>MTFKPEHLLYGAAGLAALVLVLKPKAQTIPTSAANRAAQQRMDAAAPAFRDKLWKNLDPGFYI</sequence>
<dbReference type="EMBL" id="JBBUTF010000013">
    <property type="protein sequence ID" value="MEK8027241.1"/>
    <property type="molecule type" value="Genomic_DNA"/>
</dbReference>
<keyword evidence="2" id="KW-1185">Reference proteome</keyword>
<dbReference type="Proteomes" id="UP001368500">
    <property type="component" value="Unassembled WGS sequence"/>
</dbReference>
<evidence type="ECO:0000313" key="1">
    <source>
        <dbReference type="EMBL" id="MEK8027241.1"/>
    </source>
</evidence>
<dbReference type="RefSeq" id="WP_341375018.1">
    <property type="nucleotide sequence ID" value="NZ_JBBUTF010000013.1"/>
</dbReference>
<comment type="caution">
    <text evidence="1">The sequence shown here is derived from an EMBL/GenBank/DDBJ whole genome shotgun (WGS) entry which is preliminary data.</text>
</comment>
<accession>A0ABU9BC54</accession>
<reference evidence="1 2" key="1">
    <citation type="submission" date="2024-04" db="EMBL/GenBank/DDBJ databases">
        <title>Novel species of the genus Ideonella isolated from streams.</title>
        <authorList>
            <person name="Lu H."/>
        </authorList>
    </citation>
    <scope>NUCLEOTIDE SEQUENCE [LARGE SCALE GENOMIC DNA]</scope>
    <source>
        <strain evidence="1 2">BYS139W</strain>
    </source>
</reference>
<gene>
    <name evidence="1" type="ORF">AACH11_14845</name>
</gene>
<evidence type="ECO:0000313" key="2">
    <source>
        <dbReference type="Proteomes" id="UP001368500"/>
    </source>
</evidence>